<evidence type="ECO:0000259" key="11">
    <source>
        <dbReference type="PROSITE" id="PS51918"/>
    </source>
</evidence>
<dbReference type="RefSeq" id="WP_149545900.1">
    <property type="nucleotide sequence ID" value="NZ_VTPS01000017.1"/>
</dbReference>
<dbReference type="AlphaFoldDB" id="A0A5D8Q9G3"/>
<dbReference type="PANTHER" id="PTHR22976:SF2">
    <property type="entry name" value="BIOTIN SYNTHASE, MITOCHONDRIAL"/>
    <property type="match status" value="1"/>
</dbReference>
<dbReference type="InterPro" id="IPR007197">
    <property type="entry name" value="rSAM"/>
</dbReference>
<keyword evidence="4" id="KW-0949">S-adenosyl-L-methionine</keyword>
<evidence type="ECO:0000256" key="5">
    <source>
        <dbReference type="ARBA" id="ARBA00022714"/>
    </source>
</evidence>
<dbReference type="EMBL" id="VTPS01000017">
    <property type="protein sequence ID" value="TZE81151.1"/>
    <property type="molecule type" value="Genomic_DNA"/>
</dbReference>
<comment type="pathway">
    <text evidence="1">Cofactor biosynthesis; biotin biosynthesis; biotin from 7,8-diaminononanoate: step 2/2.</text>
</comment>
<dbReference type="GO" id="GO:0004076">
    <property type="term" value="F:biotin synthase activity"/>
    <property type="evidence" value="ECO:0007669"/>
    <property type="project" value="UniProtKB-EC"/>
</dbReference>
<gene>
    <name evidence="12" type="ORF">FWJ32_10445</name>
</gene>
<dbReference type="Gene3D" id="3.20.20.70">
    <property type="entry name" value="Aldolase class I"/>
    <property type="match status" value="1"/>
</dbReference>
<dbReference type="Proteomes" id="UP000322976">
    <property type="component" value="Unassembled WGS sequence"/>
</dbReference>
<evidence type="ECO:0000256" key="7">
    <source>
        <dbReference type="ARBA" id="ARBA00022756"/>
    </source>
</evidence>
<evidence type="ECO:0000256" key="2">
    <source>
        <dbReference type="ARBA" id="ARBA00012236"/>
    </source>
</evidence>
<evidence type="ECO:0000256" key="3">
    <source>
        <dbReference type="ARBA" id="ARBA00022485"/>
    </source>
</evidence>
<keyword evidence="8" id="KW-0408">Iron</keyword>
<keyword evidence="7" id="KW-0093">Biotin biosynthesis</keyword>
<dbReference type="GO" id="GO:0051539">
    <property type="term" value="F:4 iron, 4 sulfur cluster binding"/>
    <property type="evidence" value="ECO:0007669"/>
    <property type="project" value="UniProtKB-KW"/>
</dbReference>
<dbReference type="InterPro" id="IPR002684">
    <property type="entry name" value="Biotin_synth/BioAB"/>
</dbReference>
<proteinExistence type="predicted"/>
<comment type="caution">
    <text evidence="12">The sequence shown here is derived from an EMBL/GenBank/DDBJ whole genome shotgun (WGS) entry which is preliminary data.</text>
</comment>
<evidence type="ECO:0000256" key="9">
    <source>
        <dbReference type="ARBA" id="ARBA00023014"/>
    </source>
</evidence>
<keyword evidence="13" id="KW-1185">Reference proteome</keyword>
<protein>
    <recommendedName>
        <fullName evidence="2">biotin synthase</fullName>
        <ecNumber evidence="2">2.8.1.6</ecNumber>
    </recommendedName>
</protein>
<evidence type="ECO:0000256" key="6">
    <source>
        <dbReference type="ARBA" id="ARBA00022723"/>
    </source>
</evidence>
<evidence type="ECO:0000313" key="13">
    <source>
        <dbReference type="Proteomes" id="UP000322976"/>
    </source>
</evidence>
<dbReference type="InterPro" id="IPR006638">
    <property type="entry name" value="Elp3/MiaA/NifB-like_rSAM"/>
</dbReference>
<keyword evidence="9" id="KW-0411">Iron-sulfur</keyword>
<dbReference type="SFLD" id="SFLDS00029">
    <property type="entry name" value="Radical_SAM"/>
    <property type="match status" value="1"/>
</dbReference>
<evidence type="ECO:0000256" key="4">
    <source>
        <dbReference type="ARBA" id="ARBA00022691"/>
    </source>
</evidence>
<dbReference type="SUPFAM" id="SSF102114">
    <property type="entry name" value="Radical SAM enzymes"/>
    <property type="match status" value="1"/>
</dbReference>
<comment type="catalytic activity">
    <reaction evidence="10">
        <text>(4R,5S)-dethiobiotin + (sulfur carrier)-SH + 2 reduced [2Fe-2S]-[ferredoxin] + 2 S-adenosyl-L-methionine = (sulfur carrier)-H + biotin + 2 5'-deoxyadenosine + 2 L-methionine + 2 oxidized [2Fe-2S]-[ferredoxin]</text>
        <dbReference type="Rhea" id="RHEA:22060"/>
        <dbReference type="Rhea" id="RHEA-COMP:10000"/>
        <dbReference type="Rhea" id="RHEA-COMP:10001"/>
        <dbReference type="Rhea" id="RHEA-COMP:14737"/>
        <dbReference type="Rhea" id="RHEA-COMP:14739"/>
        <dbReference type="ChEBI" id="CHEBI:17319"/>
        <dbReference type="ChEBI" id="CHEBI:29917"/>
        <dbReference type="ChEBI" id="CHEBI:33737"/>
        <dbReference type="ChEBI" id="CHEBI:33738"/>
        <dbReference type="ChEBI" id="CHEBI:57586"/>
        <dbReference type="ChEBI" id="CHEBI:57844"/>
        <dbReference type="ChEBI" id="CHEBI:59789"/>
        <dbReference type="ChEBI" id="CHEBI:64428"/>
        <dbReference type="ChEBI" id="CHEBI:149473"/>
        <dbReference type="EC" id="2.8.1.6"/>
    </reaction>
</comment>
<dbReference type="GO" id="GO:0051537">
    <property type="term" value="F:2 iron, 2 sulfur cluster binding"/>
    <property type="evidence" value="ECO:0007669"/>
    <property type="project" value="UniProtKB-KW"/>
</dbReference>
<keyword evidence="3" id="KW-0004">4Fe-4S</keyword>
<dbReference type="InterPro" id="IPR013785">
    <property type="entry name" value="Aldolase_TIM"/>
</dbReference>
<evidence type="ECO:0000256" key="8">
    <source>
        <dbReference type="ARBA" id="ARBA00023004"/>
    </source>
</evidence>
<reference evidence="12 13" key="1">
    <citation type="submission" date="2019-08" db="EMBL/GenBank/DDBJ databases">
        <title>Calorimonas adulescens gen. nov., sp. nov., an anaerobic thermophilic bacterium from Sakhalin hot spring.</title>
        <authorList>
            <person name="Khomyakova M.A."/>
            <person name="Merkel A.Y."/>
            <person name="Novikov A."/>
            <person name="Bonch-Osmolovskaya E.A."/>
            <person name="Slobodkin A.I."/>
        </authorList>
    </citation>
    <scope>NUCLEOTIDE SEQUENCE [LARGE SCALE GENOMIC DNA]</scope>
    <source>
        <strain evidence="12 13">A05MB</strain>
    </source>
</reference>
<dbReference type="Pfam" id="PF04055">
    <property type="entry name" value="Radical_SAM"/>
    <property type="match status" value="1"/>
</dbReference>
<evidence type="ECO:0000313" key="12">
    <source>
        <dbReference type="EMBL" id="TZE81151.1"/>
    </source>
</evidence>
<dbReference type="PROSITE" id="PS51918">
    <property type="entry name" value="RADICAL_SAM"/>
    <property type="match status" value="1"/>
</dbReference>
<keyword evidence="6" id="KW-0479">Metal-binding</keyword>
<organism evidence="12 13">
    <name type="scientific">Calorimonas adulescens</name>
    <dbReference type="NCBI Taxonomy" id="2606906"/>
    <lineage>
        <taxon>Bacteria</taxon>
        <taxon>Bacillati</taxon>
        <taxon>Bacillota</taxon>
        <taxon>Clostridia</taxon>
        <taxon>Thermoanaerobacterales</taxon>
        <taxon>Thermoanaerobacteraceae</taxon>
        <taxon>Calorimonas</taxon>
    </lineage>
</organism>
<accession>A0A5D8Q9G3</accession>
<dbReference type="SFLD" id="SFLDG01098">
    <property type="entry name" value="Uncharacterised_Radical_SAM_Su"/>
    <property type="match status" value="1"/>
</dbReference>
<evidence type="ECO:0000256" key="10">
    <source>
        <dbReference type="ARBA" id="ARBA00051157"/>
    </source>
</evidence>
<feature type="domain" description="Radical SAM core" evidence="11">
    <location>
        <begin position="19"/>
        <end position="243"/>
    </location>
</feature>
<dbReference type="SMART" id="SM00729">
    <property type="entry name" value="Elp3"/>
    <property type="match status" value="1"/>
</dbReference>
<dbReference type="CDD" id="cd01335">
    <property type="entry name" value="Radical_SAM"/>
    <property type="match status" value="1"/>
</dbReference>
<evidence type="ECO:0000256" key="1">
    <source>
        <dbReference type="ARBA" id="ARBA00004942"/>
    </source>
</evidence>
<keyword evidence="5" id="KW-0001">2Fe-2S</keyword>
<name>A0A5D8Q9G3_9THEO</name>
<dbReference type="GO" id="GO:0046872">
    <property type="term" value="F:metal ion binding"/>
    <property type="evidence" value="ECO:0007669"/>
    <property type="project" value="UniProtKB-KW"/>
</dbReference>
<dbReference type="GO" id="GO:0009102">
    <property type="term" value="P:biotin biosynthetic process"/>
    <property type="evidence" value="ECO:0007669"/>
    <property type="project" value="UniProtKB-KW"/>
</dbReference>
<sequence>MRVSEGTARVIGLSKIRLDAFPTTAYIMVGEKCRRGCSFCTQSIRSDSRRDYLSRVTWPEFDDDSVAAGIARAYGEGSLKRACLQVVDSKEGMAAVQEVLKKLKAANDIPVNASVYITSIEEADELFELGVDTISLPIDVASKELYSDIKGGSLDRLLDIIYGLAEKYPGRINTHLIAGLGETEQEMIKLIYDLHRHGVSVALFAFTPVRGTPMEGRGQPHIGSYRRVQISRYLLVNGLASFDDFVFKDGVLVDIKGKKEIMELLKDGKAFMTSGCPDCNRPYYNERPGGTMYNYPRPLTKDEALEAICESGLFEVDMR</sequence>
<dbReference type="InterPro" id="IPR058240">
    <property type="entry name" value="rSAM_sf"/>
</dbReference>
<dbReference type="PANTHER" id="PTHR22976">
    <property type="entry name" value="BIOTIN SYNTHASE"/>
    <property type="match status" value="1"/>
</dbReference>
<dbReference type="EC" id="2.8.1.6" evidence="2"/>